<dbReference type="EMBL" id="CP002628">
    <property type="protein sequence ID" value="AEB07255.1"/>
    <property type="molecule type" value="Genomic_DNA"/>
</dbReference>
<feature type="region of interest" description="Disordered" evidence="2">
    <location>
        <begin position="307"/>
        <end position="349"/>
    </location>
</feature>
<dbReference type="STRING" id="700015.Corgl_1149"/>
<evidence type="ECO:0000313" key="4">
    <source>
        <dbReference type="EMBL" id="AEB07255.1"/>
    </source>
</evidence>
<keyword evidence="5" id="KW-1185">Reference proteome</keyword>
<protein>
    <recommendedName>
        <fullName evidence="6">Chromosome partition protein Smc</fullName>
    </recommendedName>
</protein>
<sequence>MGDDELRDERTERDAEDLHQSGDVKAEEQSGLSNDRAQAQEERTGGGVSGAMEQVGSIFTQGVDAVKEVSSARRASAEARERLDELDRRIAEADGLLLHRRDVADRYEQIVAAQTARLEAALKKQADAVSEHETIMREIEQLKTVLEQTRTADAVAERRLKATLDAAEAKEASARESGSRLQRRLDDAREALARAEPDREKGVAAAQRAIDSAASRLKTLKAERAEVDRNPSVNSATYSVRLAQLDVEIADATGELEAAKTKLPAITEELNQALLAAKAAAQQAEKPVEQARYAFRSITDEADAARDRYETAKQEASERERGLRDQISAQERAGRAQDQRSADAEDEAQTARTLIEEADEIHAHPEITEELSDRLQADRAAREQLESDVAALADAERNVRERTRRSRLRLIATIVGIACAVIAIALVIWIAIGR</sequence>
<dbReference type="AlphaFoldDB" id="F2N872"/>
<dbReference type="eggNOG" id="COG1196">
    <property type="taxonomic scope" value="Bacteria"/>
</dbReference>
<feature type="compositionally biased region" description="Basic and acidic residues" evidence="2">
    <location>
        <begin position="307"/>
        <end position="324"/>
    </location>
</feature>
<feature type="region of interest" description="Disordered" evidence="2">
    <location>
        <begin position="1"/>
        <end position="53"/>
    </location>
</feature>
<keyword evidence="3" id="KW-0472">Membrane</keyword>
<evidence type="ECO:0000256" key="3">
    <source>
        <dbReference type="SAM" id="Phobius"/>
    </source>
</evidence>
<proteinExistence type="predicted"/>
<feature type="transmembrane region" description="Helical" evidence="3">
    <location>
        <begin position="410"/>
        <end position="432"/>
    </location>
</feature>
<accession>F2N872</accession>
<keyword evidence="3" id="KW-1133">Transmembrane helix</keyword>
<evidence type="ECO:0000256" key="1">
    <source>
        <dbReference type="SAM" id="Coils"/>
    </source>
</evidence>
<feature type="coiled-coil region" evidence="1">
    <location>
        <begin position="203"/>
        <end position="269"/>
    </location>
</feature>
<feature type="compositionally biased region" description="Basic and acidic residues" evidence="2">
    <location>
        <begin position="332"/>
        <end position="343"/>
    </location>
</feature>
<gene>
    <name evidence="4" type="ordered locus">Corgl_1149</name>
</gene>
<organism evidence="4 5">
    <name type="scientific">Coriobacterium glomerans (strain ATCC 49209 / DSM 20642 / JCM 10262 / PW2)</name>
    <dbReference type="NCBI Taxonomy" id="700015"/>
    <lineage>
        <taxon>Bacteria</taxon>
        <taxon>Bacillati</taxon>
        <taxon>Actinomycetota</taxon>
        <taxon>Coriobacteriia</taxon>
        <taxon>Coriobacteriales</taxon>
        <taxon>Coriobacteriaceae</taxon>
        <taxon>Coriobacterium</taxon>
    </lineage>
</organism>
<dbReference type="HOGENOM" id="CLU_631230_0_0_11"/>
<feature type="compositionally biased region" description="Basic and acidic residues" evidence="2">
    <location>
        <begin position="7"/>
        <end position="28"/>
    </location>
</feature>
<evidence type="ECO:0000313" key="5">
    <source>
        <dbReference type="Proteomes" id="UP000006851"/>
    </source>
</evidence>
<reference evidence="5" key="1">
    <citation type="journal article" date="2013" name="Stand. Genomic Sci.">
        <title>Complete genome sequence of Coriobacterium glomerans type strain (PW2(T)) from the midgut of Pyrrhocoris apterus L. (red soldier bug).</title>
        <authorList>
            <person name="Stackebrandt E."/>
            <person name="Zeytun A."/>
            <person name="Lapidus A."/>
            <person name="Nolan M."/>
            <person name="Lucas S."/>
            <person name="Hammon N."/>
            <person name="Deshpande S."/>
            <person name="Cheng J.F."/>
            <person name="Tapia R."/>
            <person name="Goodwin L.A."/>
            <person name="Pitluck S."/>
            <person name="Liolios K."/>
            <person name="Pagani I."/>
            <person name="Ivanova N."/>
            <person name="Mavromatis K."/>
            <person name="Mikhailova N."/>
            <person name="Huntemann M."/>
            <person name="Pati A."/>
            <person name="Chen A."/>
            <person name="Palaniappan K."/>
            <person name="Chang Y.J."/>
            <person name="Land M."/>
            <person name="Hauser L."/>
            <person name="Rohde M."/>
            <person name="Pukall R."/>
            <person name="Goker M."/>
            <person name="Detter J.C."/>
            <person name="Woyke T."/>
            <person name="Bristow J."/>
            <person name="Eisen J.A."/>
            <person name="Markowitz V."/>
            <person name="Hugenholtz P."/>
            <person name="Kyrpides N.C."/>
            <person name="Klenk H.P."/>
        </authorList>
    </citation>
    <scope>NUCLEOTIDE SEQUENCE</scope>
    <source>
        <strain evidence="5">ATCC 49209 / DSM 20642 / JCM 10262 / PW2</strain>
    </source>
</reference>
<name>F2N872_CORGP</name>
<keyword evidence="1" id="KW-0175">Coiled coil</keyword>
<dbReference type="KEGG" id="cgo:Corgl_1149"/>
<dbReference type="OrthoDB" id="3182297at2"/>
<feature type="coiled-coil region" evidence="1">
    <location>
        <begin position="69"/>
        <end position="152"/>
    </location>
</feature>
<evidence type="ECO:0008006" key="6">
    <source>
        <dbReference type="Google" id="ProtNLM"/>
    </source>
</evidence>
<evidence type="ECO:0000256" key="2">
    <source>
        <dbReference type="SAM" id="MobiDB-lite"/>
    </source>
</evidence>
<keyword evidence="3" id="KW-0812">Transmembrane</keyword>
<dbReference type="Proteomes" id="UP000006851">
    <property type="component" value="Chromosome"/>
</dbReference>